<comment type="similarity">
    <text evidence="1">Belongs to the FAH family.</text>
</comment>
<organism evidence="4 5">
    <name type="scientific">Rhodococcus opacus M213</name>
    <dbReference type="NCBI Taxonomy" id="1129896"/>
    <lineage>
        <taxon>Bacteria</taxon>
        <taxon>Bacillati</taxon>
        <taxon>Actinomycetota</taxon>
        <taxon>Actinomycetes</taxon>
        <taxon>Mycobacteriales</taxon>
        <taxon>Nocardiaceae</taxon>
        <taxon>Rhodococcus</taxon>
    </lineage>
</organism>
<reference evidence="4 5" key="1">
    <citation type="journal article" date="2013" name="Genome Announc.">
        <title>Draft Genome Sequence of Rhodococcus opacus Strain M213 Shows a Diverse Catabolic Potential.</title>
        <authorList>
            <person name="Pathak A."/>
            <person name="Green S.J."/>
            <person name="Ogram A."/>
            <person name="Chauhan A."/>
        </authorList>
    </citation>
    <scope>NUCLEOTIDE SEQUENCE [LARGE SCALE GENOMIC DNA]</scope>
    <source>
        <strain evidence="4 5">M213</strain>
    </source>
</reference>
<dbReference type="SUPFAM" id="SSF56529">
    <property type="entry name" value="FAH"/>
    <property type="match status" value="1"/>
</dbReference>
<evidence type="ECO:0000256" key="2">
    <source>
        <dbReference type="ARBA" id="ARBA00022723"/>
    </source>
</evidence>
<dbReference type="InterPro" id="IPR036663">
    <property type="entry name" value="Fumarylacetoacetase_C_sf"/>
</dbReference>
<dbReference type="Gene3D" id="3.90.850.10">
    <property type="entry name" value="Fumarylacetoacetase-like, C-terminal domain"/>
    <property type="match status" value="1"/>
</dbReference>
<dbReference type="EMBL" id="AJYC02000059">
    <property type="protein sequence ID" value="EKT81416.1"/>
    <property type="molecule type" value="Genomic_DNA"/>
</dbReference>
<sequence>MRIARIQIVAGPHQGARTYAEVLLDGDGDGDTDPSYLPIADPFDPDTVTTIATSRPVPAEHATLLAPCRPRVILGMAHNTGPADRLLPPQAFHKSPHSVIAPGDAIALEAGHGDVDAEAEVAVVIGTPARNLTRENALAAVFGYTCANDVTDRAAQASDSLWTEAKSRDTYTPLGPWICTDLDPTDLTVQLGDDTGLGPRASTAGLARGVVDVLIYLSSVMTLHPGDVVLVGAAGPSRRLCPGGISRIIVPAIGELTNPVVTIGGAAASPLTMHRGAIPTR</sequence>
<accession>K8XKR3</accession>
<comment type="caution">
    <text evidence="4">The sequence shown here is derived from an EMBL/GenBank/DDBJ whole genome shotgun (WGS) entry which is preliminary data.</text>
</comment>
<dbReference type="Pfam" id="PF01557">
    <property type="entry name" value="FAA_hydrolase"/>
    <property type="match status" value="1"/>
</dbReference>
<dbReference type="InterPro" id="IPR051121">
    <property type="entry name" value="FAH"/>
</dbReference>
<feature type="domain" description="Fumarylacetoacetase-like C-terminal" evidence="3">
    <location>
        <begin position="85"/>
        <end position="261"/>
    </location>
</feature>
<name>K8XKR3_RHOOP</name>
<dbReference type="PANTHER" id="PTHR42796">
    <property type="entry name" value="FUMARYLACETOACETATE HYDROLASE DOMAIN-CONTAINING PROTEIN 2A-RELATED"/>
    <property type="match status" value="1"/>
</dbReference>
<dbReference type="GO" id="GO:0016787">
    <property type="term" value="F:hydrolase activity"/>
    <property type="evidence" value="ECO:0007669"/>
    <property type="project" value="UniProtKB-KW"/>
</dbReference>
<dbReference type="GO" id="GO:0044281">
    <property type="term" value="P:small molecule metabolic process"/>
    <property type="evidence" value="ECO:0007669"/>
    <property type="project" value="UniProtKB-ARBA"/>
</dbReference>
<dbReference type="RefSeq" id="WP_005258046.1">
    <property type="nucleotide sequence ID" value="NZ_AJYC02000059.1"/>
</dbReference>
<evidence type="ECO:0000259" key="3">
    <source>
        <dbReference type="Pfam" id="PF01557"/>
    </source>
</evidence>
<protein>
    <submittedName>
        <fullName evidence="4">Fumarylacetoacetate (FAA) hydrolase</fullName>
    </submittedName>
</protein>
<keyword evidence="4" id="KW-0378">Hydrolase</keyword>
<dbReference type="InterPro" id="IPR011234">
    <property type="entry name" value="Fumarylacetoacetase-like_C"/>
</dbReference>
<dbReference type="AlphaFoldDB" id="K8XKR3"/>
<keyword evidence="2" id="KW-0479">Metal-binding</keyword>
<proteinExistence type="inferred from homology"/>
<evidence type="ECO:0000256" key="1">
    <source>
        <dbReference type="ARBA" id="ARBA00010211"/>
    </source>
</evidence>
<dbReference type="GO" id="GO:0046872">
    <property type="term" value="F:metal ion binding"/>
    <property type="evidence" value="ECO:0007669"/>
    <property type="project" value="UniProtKB-KW"/>
</dbReference>
<evidence type="ECO:0000313" key="5">
    <source>
        <dbReference type="Proteomes" id="UP000005951"/>
    </source>
</evidence>
<gene>
    <name evidence="4" type="ORF">WSS_A17416</name>
</gene>
<dbReference type="Proteomes" id="UP000005951">
    <property type="component" value="Unassembled WGS sequence"/>
</dbReference>
<evidence type="ECO:0000313" key="4">
    <source>
        <dbReference type="EMBL" id="EKT81416.1"/>
    </source>
</evidence>
<dbReference type="PANTHER" id="PTHR42796:SF4">
    <property type="entry name" value="FUMARYLACETOACETATE HYDROLASE DOMAIN-CONTAINING PROTEIN 2A"/>
    <property type="match status" value="1"/>
</dbReference>